<dbReference type="GO" id="GO:0005971">
    <property type="term" value="C:ribonucleoside-diphosphate reductase complex"/>
    <property type="evidence" value="ECO:0007669"/>
    <property type="project" value="TreeGrafter"/>
</dbReference>
<dbReference type="GO" id="GO:0004748">
    <property type="term" value="F:ribonucleoside-diphosphate reductase activity, thioredoxin disulfide as acceptor"/>
    <property type="evidence" value="ECO:0007669"/>
    <property type="project" value="TreeGrafter"/>
</dbReference>
<dbReference type="SUPFAM" id="SSF51998">
    <property type="entry name" value="PFL-like glycyl radical enzymes"/>
    <property type="match status" value="1"/>
</dbReference>
<dbReference type="Gene3D" id="3.20.70.20">
    <property type="match status" value="1"/>
</dbReference>
<organism evidence="3">
    <name type="scientific">viral metagenome</name>
    <dbReference type="NCBI Taxonomy" id="1070528"/>
    <lineage>
        <taxon>unclassified sequences</taxon>
        <taxon>metagenomes</taxon>
        <taxon>organismal metagenomes</taxon>
    </lineage>
</organism>
<dbReference type="AlphaFoldDB" id="A0A6C0BMG1"/>
<proteinExistence type="inferred from homology"/>
<dbReference type="InterPro" id="IPR039718">
    <property type="entry name" value="Rrm1"/>
</dbReference>
<dbReference type="PANTHER" id="PTHR11573:SF6">
    <property type="entry name" value="RIBONUCLEOSIDE-DIPHOSPHATE REDUCTASE LARGE SUBUNIT"/>
    <property type="match status" value="1"/>
</dbReference>
<dbReference type="UniPathway" id="UPA00326"/>
<evidence type="ECO:0000259" key="2">
    <source>
        <dbReference type="PROSITE" id="PS00089"/>
    </source>
</evidence>
<dbReference type="GO" id="GO:0009263">
    <property type="term" value="P:deoxyribonucleotide biosynthetic process"/>
    <property type="evidence" value="ECO:0007669"/>
    <property type="project" value="TreeGrafter"/>
</dbReference>
<dbReference type="InterPro" id="IPR008926">
    <property type="entry name" value="RNR_R1-su_N"/>
</dbReference>
<dbReference type="PROSITE" id="PS00089">
    <property type="entry name" value="RIBORED_LARGE"/>
    <property type="match status" value="1"/>
</dbReference>
<dbReference type="NCBIfam" id="TIGR02506">
    <property type="entry name" value="NrdE_NrdA"/>
    <property type="match status" value="1"/>
</dbReference>
<evidence type="ECO:0000313" key="3">
    <source>
        <dbReference type="EMBL" id="QHS92931.1"/>
    </source>
</evidence>
<dbReference type="Pfam" id="PF02867">
    <property type="entry name" value="Ribonuc_red_lgC"/>
    <property type="match status" value="1"/>
</dbReference>
<dbReference type="InterPro" id="IPR013346">
    <property type="entry name" value="NrdE_NrdA_C"/>
</dbReference>
<evidence type="ECO:0000256" key="1">
    <source>
        <dbReference type="ARBA" id="ARBA00010406"/>
    </source>
</evidence>
<dbReference type="InterPro" id="IPR000788">
    <property type="entry name" value="RNR_lg_C"/>
</dbReference>
<dbReference type="PRINTS" id="PR01183">
    <property type="entry name" value="RIBORDTASEM1"/>
</dbReference>
<protein>
    <recommendedName>
        <fullName evidence="2">Ribonucleotide reductase large subunit domain-containing protein</fullName>
    </recommendedName>
</protein>
<name>A0A6C0BMG1_9ZZZZ</name>
<dbReference type="PANTHER" id="PTHR11573">
    <property type="entry name" value="RIBONUCLEOSIDE-DIPHOSPHATE REDUCTASE LARGE CHAIN"/>
    <property type="match status" value="1"/>
</dbReference>
<dbReference type="SUPFAM" id="SSF48168">
    <property type="entry name" value="R1 subunit of ribonucleotide reductase, N-terminal domain"/>
    <property type="match status" value="1"/>
</dbReference>
<comment type="similarity">
    <text evidence="1">Belongs to the ribonucleoside diphosphate reductase large chain family.</text>
</comment>
<dbReference type="GO" id="GO:0005524">
    <property type="term" value="F:ATP binding"/>
    <property type="evidence" value="ECO:0007669"/>
    <property type="project" value="TreeGrafter"/>
</dbReference>
<reference evidence="3" key="1">
    <citation type="journal article" date="2020" name="Nature">
        <title>Giant virus diversity and host interactions through global metagenomics.</title>
        <authorList>
            <person name="Schulz F."/>
            <person name="Roux S."/>
            <person name="Paez-Espino D."/>
            <person name="Jungbluth S."/>
            <person name="Walsh D.A."/>
            <person name="Denef V.J."/>
            <person name="McMahon K.D."/>
            <person name="Konstantinidis K.T."/>
            <person name="Eloe-Fadrosh E.A."/>
            <person name="Kyrpides N.C."/>
            <person name="Woyke T."/>
        </authorList>
    </citation>
    <scope>NUCLEOTIDE SEQUENCE</scope>
    <source>
        <strain evidence="3">GVMAG-M-3300017651-5</strain>
    </source>
</reference>
<dbReference type="EMBL" id="MN739193">
    <property type="protein sequence ID" value="QHS92931.1"/>
    <property type="molecule type" value="Genomic_DNA"/>
</dbReference>
<sequence>MDSIINNMLHDLSGITHKEIEDIITSSSIEERALTMGSDSYDRDRSLLAGRLIIYDVERQCPQTVRGYVDAMNLRLSDDIAQYMLEHAHTIESVTKDSKRFKHDWFSASSLVRNYLSRPRYNSDIVETEAMMNWRIAVQHYYTRGINRIVQCWHELNEKLYSVASPTAFNAGMKNAQMSSCFLVCPDDSIGGWKGLISSIMDISSNSGGTGFDVSGIRHSEIGLTGFSKGPIPLLKVCDEATKTVDQRGKRTGAGMANMTLHHIDVENYINLTLKTGDHTQRVHTLKTCLWSSWLFWDRVFKNGEWTLFCPNYTKDLLDLSGAPFIERYVRYEQDPSIPSYARKTIKARELLKKIATNVSKSSLPYMMNGCSSNFKSNQRNLGNIRTTNLCTEIIEYSSPEETAVCNLSSIRLSAFVKKGKFNFHRLGEVSRSVTENLNMIIDHNWLPQEGMRRSNKRHRPVGLGCSGLADAFHKLDLCFDSEQARDMNKKIFACMYFNAMAESVRLAIEDGPYESFQGSPLSEGKFQFDLWADELKEMKRLGLRVIDNPEDDIPVDPSEWNQQPITLNGDLIQPTWDDLRRCVMKYGVRNSLLIAIAPTATSSQATSSSECVEPHQSNMYTRKLISGSYTVVNRFMVKDLKKIGAWEYVVTELMQAYNGSIAKLHLLIRDRLDLFPNFNGDWDRLTYLQRKYRTMWELSQKELLKMTADRMRYICQSQSTNIYIASPTIEQIEAIYTYTAMLRLKTQAYYIRTQPAVQTMKATLGVDIMKFVESQGDDVDAVKTQEAPTITKDISGKKFICTDDVCTACSS</sequence>
<accession>A0A6C0BMG1</accession>
<feature type="domain" description="Ribonucleotide reductase large subunit" evidence="2">
    <location>
        <begin position="577"/>
        <end position="599"/>
    </location>
</feature>